<dbReference type="PANTHER" id="PTHR21490">
    <property type="entry name" value="ENKURIN-RELATED"/>
    <property type="match status" value="1"/>
</dbReference>
<dbReference type="InterPro" id="IPR027012">
    <property type="entry name" value="Enkurin_dom"/>
</dbReference>
<evidence type="ECO:0000259" key="7">
    <source>
        <dbReference type="PROSITE" id="PS51665"/>
    </source>
</evidence>
<dbReference type="PROSITE" id="PS51665">
    <property type="entry name" value="ENKURIN"/>
    <property type="match status" value="1"/>
</dbReference>
<dbReference type="EMBL" id="UXSR01005436">
    <property type="protein sequence ID" value="VDD81989.1"/>
    <property type="molecule type" value="Genomic_DNA"/>
</dbReference>
<proteinExistence type="predicted"/>
<dbReference type="Proteomes" id="UP000267029">
    <property type="component" value="Unassembled WGS sequence"/>
</dbReference>
<keyword evidence="6" id="KW-0175">Coiled coil</keyword>
<evidence type="ECO:0000313" key="8">
    <source>
        <dbReference type="EMBL" id="VDD81989.1"/>
    </source>
</evidence>
<keyword evidence="5" id="KW-0966">Cell projection</keyword>
<evidence type="ECO:0000256" key="5">
    <source>
        <dbReference type="ARBA" id="ARBA00023273"/>
    </source>
</evidence>
<organism evidence="8 9">
    <name type="scientific">Mesocestoides corti</name>
    <name type="common">Flatworm</name>
    <dbReference type="NCBI Taxonomy" id="53468"/>
    <lineage>
        <taxon>Eukaryota</taxon>
        <taxon>Metazoa</taxon>
        <taxon>Spiralia</taxon>
        <taxon>Lophotrochozoa</taxon>
        <taxon>Platyhelminthes</taxon>
        <taxon>Cestoda</taxon>
        <taxon>Eucestoda</taxon>
        <taxon>Cyclophyllidea</taxon>
        <taxon>Mesocestoididae</taxon>
        <taxon>Mesocestoides</taxon>
    </lineage>
</organism>
<evidence type="ECO:0000256" key="1">
    <source>
        <dbReference type="ARBA" id="ARBA00004138"/>
    </source>
</evidence>
<dbReference type="GO" id="GO:0005516">
    <property type="term" value="F:calmodulin binding"/>
    <property type="evidence" value="ECO:0007669"/>
    <property type="project" value="TreeGrafter"/>
</dbReference>
<evidence type="ECO:0000313" key="9">
    <source>
        <dbReference type="Proteomes" id="UP000267029"/>
    </source>
</evidence>
<accession>A0A3P6I252</accession>
<evidence type="ECO:0000256" key="4">
    <source>
        <dbReference type="ARBA" id="ARBA00023212"/>
    </source>
</evidence>
<dbReference type="GO" id="GO:0005879">
    <property type="term" value="C:axonemal microtubule"/>
    <property type="evidence" value="ECO:0007669"/>
    <property type="project" value="TreeGrafter"/>
</dbReference>
<keyword evidence="4" id="KW-0206">Cytoskeleton</keyword>
<protein>
    <recommendedName>
        <fullName evidence="7">Enkurin domain-containing protein</fullName>
    </recommendedName>
</protein>
<dbReference type="STRING" id="53468.A0A3P6I252"/>
<sequence>MDDREMELIYNLLPVTPPVEVKRKRYQSTFSPMVRNEVLESKVGKCRTMGPAAHKRPNPKNFLRSHTLHNLRKTTSSDKQTTICSGRKPPLPNLALEPAENKAVKVDFVARNRICAQLEDAVEPTPIIVDSKNGDKFPLQGSGLTKEFIYKKNFGRTPDYLEKRKTDKRLTEELYSRYREEVERQQEIPRLSMEEREKLLDSLKKRHSQVYGDYLRLSVVIDTLHKKQRKERLERELDELERDIRTITEHKIILLVD</sequence>
<dbReference type="Pfam" id="PF13864">
    <property type="entry name" value="Enkurin"/>
    <property type="match status" value="1"/>
</dbReference>
<dbReference type="GO" id="GO:0001669">
    <property type="term" value="C:acrosomal vesicle"/>
    <property type="evidence" value="ECO:0007669"/>
    <property type="project" value="TreeGrafter"/>
</dbReference>
<reference evidence="8 9" key="1">
    <citation type="submission" date="2018-10" db="EMBL/GenBank/DDBJ databases">
        <authorList>
            <consortium name="Pathogen Informatics"/>
        </authorList>
    </citation>
    <scope>NUCLEOTIDE SEQUENCE [LARGE SCALE GENOMIC DNA]</scope>
</reference>
<name>A0A3P6I252_MESCO</name>
<evidence type="ECO:0000256" key="2">
    <source>
        <dbReference type="ARBA" id="ARBA00004245"/>
    </source>
</evidence>
<evidence type="ECO:0000256" key="3">
    <source>
        <dbReference type="ARBA" id="ARBA00022490"/>
    </source>
</evidence>
<evidence type="ECO:0000256" key="6">
    <source>
        <dbReference type="SAM" id="Coils"/>
    </source>
</evidence>
<comment type="subcellular location">
    <subcellularLocation>
        <location evidence="1">Cell projection</location>
        <location evidence="1">Cilium</location>
    </subcellularLocation>
    <subcellularLocation>
        <location evidence="2">Cytoplasm</location>
        <location evidence="2">Cytoskeleton</location>
    </subcellularLocation>
</comment>
<dbReference type="OrthoDB" id="2123594at2759"/>
<gene>
    <name evidence="8" type="ORF">MCOS_LOCUS7992</name>
</gene>
<dbReference type="AlphaFoldDB" id="A0A3P6I252"/>
<feature type="domain" description="Enkurin" evidence="7">
    <location>
        <begin position="163"/>
        <end position="255"/>
    </location>
</feature>
<keyword evidence="3" id="KW-0963">Cytoplasm</keyword>
<keyword evidence="9" id="KW-1185">Reference proteome</keyword>
<feature type="coiled-coil region" evidence="6">
    <location>
        <begin position="223"/>
        <end position="250"/>
    </location>
</feature>
<dbReference type="InterPro" id="IPR052102">
    <property type="entry name" value="Enkurin_domain-protein"/>
</dbReference>
<dbReference type="PANTHER" id="PTHR21490:SF0">
    <property type="entry name" value="ENKURIN"/>
    <property type="match status" value="1"/>
</dbReference>